<accession>B3ENF3</accession>
<dbReference type="STRING" id="331678.Cphamn1_0729"/>
<organism evidence="4">
    <name type="scientific">Chlorobium phaeobacteroides (strain BS1)</name>
    <dbReference type="NCBI Taxonomy" id="331678"/>
    <lineage>
        <taxon>Bacteria</taxon>
        <taxon>Pseudomonadati</taxon>
        <taxon>Chlorobiota</taxon>
        <taxon>Chlorobiia</taxon>
        <taxon>Chlorobiales</taxon>
        <taxon>Chlorobiaceae</taxon>
        <taxon>Chlorobium/Pelodictyon group</taxon>
        <taxon>Chlorobium</taxon>
    </lineage>
</organism>
<dbReference type="PROSITE" id="PS51740">
    <property type="entry name" value="SPOVT_ABRB"/>
    <property type="match status" value="1"/>
</dbReference>
<dbReference type="InterPro" id="IPR047976">
    <property type="entry name" value="Anti_VapB2-like"/>
</dbReference>
<evidence type="ECO:0000256" key="1">
    <source>
        <dbReference type="ARBA" id="ARBA00007924"/>
    </source>
</evidence>
<dbReference type="PANTHER" id="PTHR37550:SF3">
    <property type="entry name" value="ANTITOXIN VAPB1"/>
    <property type="match status" value="1"/>
</dbReference>
<dbReference type="KEGG" id="cpb:Cphamn1_0729"/>
<dbReference type="HOGENOM" id="CLU_162018_2_2_10"/>
<reference evidence="4" key="1">
    <citation type="submission" date="2008-06" db="EMBL/GenBank/DDBJ databases">
        <title>Complete sequence of Chlorobium phaeobacteroides BS1.</title>
        <authorList>
            <consortium name="US DOE Joint Genome Institute"/>
            <person name="Lucas S."/>
            <person name="Copeland A."/>
            <person name="Lapidus A."/>
            <person name="Glavina del Rio T."/>
            <person name="Dalin E."/>
            <person name="Tice H."/>
            <person name="Bruce D."/>
            <person name="Goodwin L."/>
            <person name="Pitluck S."/>
            <person name="Schmutz J."/>
            <person name="Larimer F."/>
            <person name="Land M."/>
            <person name="Hauser L."/>
            <person name="Kyrpides N."/>
            <person name="Ovchinnikova G."/>
            <person name="Li T."/>
            <person name="Liu Z."/>
            <person name="Zhao F."/>
            <person name="Overmann J."/>
            <person name="Bryant D.A."/>
            <person name="Richardson P."/>
        </authorList>
    </citation>
    <scope>NUCLEOTIDE SEQUENCE [LARGE SCALE GENOMIC DNA]</scope>
    <source>
        <strain evidence="4">BS1</strain>
    </source>
</reference>
<evidence type="ECO:0000259" key="3">
    <source>
        <dbReference type="PROSITE" id="PS51740"/>
    </source>
</evidence>
<proteinExistence type="inferred from homology"/>
<dbReference type="EMBL" id="CP001101">
    <property type="protein sequence ID" value="ACE03683.1"/>
    <property type="molecule type" value="Genomic_DNA"/>
</dbReference>
<dbReference type="eggNOG" id="COG4456">
    <property type="taxonomic scope" value="Bacteria"/>
</dbReference>
<dbReference type="InterPro" id="IPR037914">
    <property type="entry name" value="SpoVT-AbrB_sf"/>
</dbReference>
<dbReference type="Pfam" id="PF04014">
    <property type="entry name" value="MazE_antitoxin"/>
    <property type="match status" value="1"/>
</dbReference>
<dbReference type="Gene3D" id="2.10.260.10">
    <property type="match status" value="1"/>
</dbReference>
<protein>
    <submittedName>
        <fullName evidence="4">SpoVT/AbrB domain protein</fullName>
    </submittedName>
</protein>
<dbReference type="OrthoDB" id="9810009at2"/>
<evidence type="ECO:0000313" key="4">
    <source>
        <dbReference type="EMBL" id="ACE03683.1"/>
    </source>
</evidence>
<name>B3ENF3_CHLPB</name>
<dbReference type="GO" id="GO:0003677">
    <property type="term" value="F:DNA binding"/>
    <property type="evidence" value="ECO:0007669"/>
    <property type="project" value="UniProtKB-UniRule"/>
</dbReference>
<keyword evidence="2" id="KW-0238">DNA-binding</keyword>
<gene>
    <name evidence="4" type="ordered locus">Cphamn1_0729</name>
</gene>
<dbReference type="AlphaFoldDB" id="B3ENF3"/>
<comment type="similarity">
    <text evidence="1">Belongs to the VapB family.</text>
</comment>
<dbReference type="NCBIfam" id="NF040493">
    <property type="entry name" value="TA_anti_VapB"/>
    <property type="match status" value="1"/>
</dbReference>
<dbReference type="SUPFAM" id="SSF89447">
    <property type="entry name" value="AbrB/MazE/MraZ-like"/>
    <property type="match status" value="1"/>
</dbReference>
<evidence type="ECO:0000256" key="2">
    <source>
        <dbReference type="PROSITE-ProRule" id="PRU01076"/>
    </source>
</evidence>
<dbReference type="PANTHER" id="PTHR37550">
    <property type="entry name" value="ANTITOXIN VAPB1"/>
    <property type="match status" value="1"/>
</dbReference>
<dbReference type="InterPro" id="IPR051734">
    <property type="entry name" value="VapB_TA_antitoxins"/>
</dbReference>
<sequence>MDTARIFQSGRSQAVRLPKKYRFQGKEVYVKHFGNGVLLLPIDKSWDTLEAALQAFEPEFRLEREQPIEQEREEIAS</sequence>
<feature type="domain" description="SpoVT-AbrB" evidence="3">
    <location>
        <begin position="4"/>
        <end position="44"/>
    </location>
</feature>
<dbReference type="InterPro" id="IPR007159">
    <property type="entry name" value="SpoVT-AbrB_dom"/>
</dbReference>